<evidence type="ECO:0000256" key="5">
    <source>
        <dbReference type="ARBA" id="ARBA00023136"/>
    </source>
</evidence>
<evidence type="ECO:0000256" key="3">
    <source>
        <dbReference type="ARBA" id="ARBA00022544"/>
    </source>
</evidence>
<dbReference type="NCBIfam" id="TIGR02887">
    <property type="entry name" value="spore_ger_x_C"/>
    <property type="match status" value="1"/>
</dbReference>
<proteinExistence type="inferred from homology"/>
<keyword evidence="5" id="KW-0472">Membrane</keyword>
<dbReference type="PROSITE" id="PS51257">
    <property type="entry name" value="PROKAR_LIPOPROTEIN"/>
    <property type="match status" value="1"/>
</dbReference>
<organism evidence="10 11">
    <name type="scientific">Brevibacillus centrosporus</name>
    <dbReference type="NCBI Taxonomy" id="54910"/>
    <lineage>
        <taxon>Bacteria</taxon>
        <taxon>Bacillati</taxon>
        <taxon>Bacillota</taxon>
        <taxon>Bacilli</taxon>
        <taxon>Bacillales</taxon>
        <taxon>Paenibacillaceae</taxon>
        <taxon>Brevibacillus</taxon>
    </lineage>
</organism>
<accession>A0A1I3LMS7</accession>
<dbReference type="Proteomes" id="UP000198915">
    <property type="component" value="Unassembled WGS sequence"/>
</dbReference>
<dbReference type="EMBL" id="FORT01000001">
    <property type="protein sequence ID" value="SFI85850.1"/>
    <property type="molecule type" value="Genomic_DNA"/>
</dbReference>
<dbReference type="AlphaFoldDB" id="A0A1I3LMS7"/>
<dbReference type="InterPro" id="IPR057336">
    <property type="entry name" value="GerAC_N"/>
</dbReference>
<comment type="similarity">
    <text evidence="2">Belongs to the GerABKC lipoprotein family.</text>
</comment>
<feature type="domain" description="Spore germination GerAC-like C-terminal" evidence="8">
    <location>
        <begin position="226"/>
        <end position="385"/>
    </location>
</feature>
<evidence type="ECO:0000313" key="10">
    <source>
        <dbReference type="EMBL" id="SFI85850.1"/>
    </source>
</evidence>
<dbReference type="STRING" id="1884381.SAMN05518846_101369"/>
<evidence type="ECO:0000256" key="4">
    <source>
        <dbReference type="ARBA" id="ARBA00022729"/>
    </source>
</evidence>
<evidence type="ECO:0000256" key="7">
    <source>
        <dbReference type="ARBA" id="ARBA00023288"/>
    </source>
</evidence>
<sequence>MPPAIWKLPVVVILASFLLAGCWDMKEINQLAIVNLIGVDTHKNTGKQELYYQVINPKGIATQAGAPEKATVYTYRFIGRLGDQFEDISPDVIPRQLFTQHYQAIVVSERYAKSGLRELLNFKEGHPERGTNVYLLVSDAPIDRIMDSFIPLEPLPGRSMRSIIENQSEMTGRISTHTRMKDLIENMETGQISVFPIITYIGEKSSENSNRLEHIQGTNGNIALLGGALFIHDRMVGKLTKDEMKWYNLLNRKHERFLETLVINGESVQVKTLNTRLMKKLELHGEELILHIQIFANTNLIFNDQKVPTTTTLFNQIEAEFNQRIQKESQRFIEDSRKKGWDVLGIQYLLHLKKGAQWKRLAEDKDRWKKVKVVISSHNKIETIGSLISPYKGE</sequence>
<dbReference type="Pfam" id="PF05504">
    <property type="entry name" value="Spore_GerAC"/>
    <property type="match status" value="1"/>
</dbReference>
<keyword evidence="6" id="KW-0564">Palmitate</keyword>
<dbReference type="Pfam" id="PF25198">
    <property type="entry name" value="Spore_GerAC_N"/>
    <property type="match status" value="1"/>
</dbReference>
<dbReference type="Gene3D" id="3.30.300.210">
    <property type="entry name" value="Nutrient germinant receptor protein C, domain 3"/>
    <property type="match status" value="1"/>
</dbReference>
<evidence type="ECO:0000256" key="1">
    <source>
        <dbReference type="ARBA" id="ARBA00004635"/>
    </source>
</evidence>
<gene>
    <name evidence="10" type="ORF">SAMN05518846_101369</name>
</gene>
<keyword evidence="3" id="KW-0309">Germination</keyword>
<dbReference type="RefSeq" id="WP_092266248.1">
    <property type="nucleotide sequence ID" value="NZ_FORT01000001.1"/>
</dbReference>
<feature type="domain" description="Spore germination protein N-terminal" evidence="9">
    <location>
        <begin position="24"/>
        <end position="199"/>
    </location>
</feature>
<evidence type="ECO:0000256" key="2">
    <source>
        <dbReference type="ARBA" id="ARBA00007886"/>
    </source>
</evidence>
<dbReference type="GO" id="GO:0016020">
    <property type="term" value="C:membrane"/>
    <property type="evidence" value="ECO:0007669"/>
    <property type="project" value="UniProtKB-SubCell"/>
</dbReference>
<protein>
    <submittedName>
        <fullName evidence="10">Germination protein, Ger(X)C family</fullName>
    </submittedName>
</protein>
<evidence type="ECO:0000259" key="9">
    <source>
        <dbReference type="Pfam" id="PF25198"/>
    </source>
</evidence>
<dbReference type="GO" id="GO:0009847">
    <property type="term" value="P:spore germination"/>
    <property type="evidence" value="ECO:0007669"/>
    <property type="project" value="InterPro"/>
</dbReference>
<keyword evidence="4" id="KW-0732">Signal</keyword>
<dbReference type="InterPro" id="IPR046953">
    <property type="entry name" value="Spore_GerAC-like_C"/>
</dbReference>
<dbReference type="InterPro" id="IPR038501">
    <property type="entry name" value="Spore_GerAC_C_sf"/>
</dbReference>
<comment type="subcellular location">
    <subcellularLocation>
        <location evidence="1">Membrane</location>
        <topology evidence="1">Lipid-anchor</topology>
    </subcellularLocation>
</comment>
<reference evidence="11" key="1">
    <citation type="submission" date="2016-10" db="EMBL/GenBank/DDBJ databases">
        <authorList>
            <person name="Varghese N."/>
            <person name="Submissions S."/>
        </authorList>
    </citation>
    <scope>NUCLEOTIDE SEQUENCE [LARGE SCALE GENOMIC DNA]</scope>
    <source>
        <strain evidence="11">OK042</strain>
    </source>
</reference>
<dbReference type="PANTHER" id="PTHR35789">
    <property type="entry name" value="SPORE GERMINATION PROTEIN B3"/>
    <property type="match status" value="1"/>
</dbReference>
<dbReference type="InterPro" id="IPR008844">
    <property type="entry name" value="Spore_GerAC-like"/>
</dbReference>
<name>A0A1I3LMS7_9BACL</name>
<keyword evidence="11" id="KW-1185">Reference proteome</keyword>
<keyword evidence="7" id="KW-0449">Lipoprotein</keyword>
<dbReference type="PANTHER" id="PTHR35789:SF1">
    <property type="entry name" value="SPORE GERMINATION PROTEIN B3"/>
    <property type="match status" value="1"/>
</dbReference>
<evidence type="ECO:0000259" key="8">
    <source>
        <dbReference type="Pfam" id="PF05504"/>
    </source>
</evidence>
<evidence type="ECO:0000313" key="11">
    <source>
        <dbReference type="Proteomes" id="UP000198915"/>
    </source>
</evidence>
<evidence type="ECO:0000256" key="6">
    <source>
        <dbReference type="ARBA" id="ARBA00023139"/>
    </source>
</evidence>